<feature type="compositionally biased region" description="Polar residues" evidence="10">
    <location>
        <begin position="792"/>
        <end position="802"/>
    </location>
</feature>
<evidence type="ECO:0000313" key="15">
    <source>
        <dbReference type="RefSeq" id="XP_035657632.1"/>
    </source>
</evidence>
<feature type="domain" description="IF rod" evidence="13">
    <location>
        <begin position="91"/>
        <end position="336"/>
    </location>
</feature>
<feature type="region of interest" description="Disordered" evidence="10">
    <location>
        <begin position="537"/>
        <end position="558"/>
    </location>
</feature>
<organism evidence="14 15">
    <name type="scientific">Branchiostoma floridae</name>
    <name type="common">Florida lancelet</name>
    <name type="synonym">Amphioxus</name>
    <dbReference type="NCBI Taxonomy" id="7739"/>
    <lineage>
        <taxon>Eukaryota</taxon>
        <taxon>Metazoa</taxon>
        <taxon>Chordata</taxon>
        <taxon>Cephalochordata</taxon>
        <taxon>Leptocardii</taxon>
        <taxon>Amphioxiformes</taxon>
        <taxon>Branchiostomatidae</taxon>
        <taxon>Branchiostoma</taxon>
    </lineage>
</organism>
<evidence type="ECO:0000256" key="9">
    <source>
        <dbReference type="SAM" id="Coils"/>
    </source>
</evidence>
<feature type="coiled-coil region" evidence="9">
    <location>
        <begin position="297"/>
        <end position="334"/>
    </location>
</feature>
<feature type="compositionally biased region" description="Low complexity" evidence="10">
    <location>
        <begin position="572"/>
        <end position="583"/>
    </location>
</feature>
<evidence type="ECO:0000259" key="13">
    <source>
        <dbReference type="SMART" id="SM01391"/>
    </source>
</evidence>
<evidence type="ECO:0000259" key="12">
    <source>
        <dbReference type="SMART" id="SM01249"/>
    </source>
</evidence>
<evidence type="ECO:0000256" key="6">
    <source>
        <dbReference type="ARBA" id="ARBA00023136"/>
    </source>
</evidence>
<comment type="subcellular location">
    <subcellularLocation>
        <location evidence="8">Nucleus outer membrane</location>
        <topology evidence="8">Single-pass type IV membrane protein</topology>
    </subcellularLocation>
</comment>
<feature type="region of interest" description="Disordered" evidence="10">
    <location>
        <begin position="427"/>
        <end position="449"/>
    </location>
</feature>
<feature type="compositionally biased region" description="Polar residues" evidence="10">
    <location>
        <begin position="1226"/>
        <end position="1249"/>
    </location>
</feature>
<dbReference type="Proteomes" id="UP000001554">
    <property type="component" value="Chromosome 2"/>
</dbReference>
<evidence type="ECO:0000256" key="11">
    <source>
        <dbReference type="SAM" id="Phobius"/>
    </source>
</evidence>
<reference evidence="15" key="1">
    <citation type="journal article" date="2016" name="Genome Biol. Evol.">
        <title>Conserved non-coding elements in the most distant genera of cephalochordates: the Goldilocks principle.</title>
        <authorList>
            <person name="Yue J.X."/>
            <person name="Kozmikova I."/>
            <person name="Ono H."/>
            <person name="Nossa C.W."/>
            <person name="Kozmik Z."/>
            <person name="Putnam N.H."/>
            <person name="Yu J.K."/>
            <person name="Holland L.Z."/>
        </authorList>
    </citation>
    <scope>NUCLEOTIDE SEQUENCE</scope>
</reference>
<evidence type="ECO:0000256" key="7">
    <source>
        <dbReference type="ARBA" id="ARBA00023242"/>
    </source>
</evidence>
<dbReference type="GeneID" id="118403180"/>
<gene>
    <name evidence="15" type="primary">LOC118403180</name>
</gene>
<feature type="compositionally biased region" description="Low complexity" evidence="10">
    <location>
        <begin position="1266"/>
        <end position="1287"/>
    </location>
</feature>
<dbReference type="Gene3D" id="1.20.5.1160">
    <property type="entry name" value="Vasodilator-stimulated phosphoprotein"/>
    <property type="match status" value="1"/>
</dbReference>
<accession>A0A9J7HHZ2</accession>
<keyword evidence="6 11" id="KW-0472">Membrane</keyword>
<dbReference type="InterPro" id="IPR039008">
    <property type="entry name" value="IF_rod_dom"/>
</dbReference>
<feature type="compositionally biased region" description="Basic and acidic residues" evidence="10">
    <location>
        <begin position="1251"/>
        <end position="1262"/>
    </location>
</feature>
<feature type="region of interest" description="Disordered" evidence="10">
    <location>
        <begin position="608"/>
        <end position="665"/>
    </location>
</feature>
<feature type="compositionally biased region" description="Low complexity" evidence="10">
    <location>
        <begin position="608"/>
        <end position="619"/>
    </location>
</feature>
<evidence type="ECO:0000256" key="3">
    <source>
        <dbReference type="ARBA" id="ARBA00022754"/>
    </source>
</evidence>
<feature type="region of interest" description="Disordered" evidence="10">
    <location>
        <begin position="718"/>
        <end position="741"/>
    </location>
</feature>
<feature type="compositionally biased region" description="Low complexity" evidence="10">
    <location>
        <begin position="679"/>
        <end position="692"/>
    </location>
</feature>
<keyword evidence="3" id="KW-0403">Intermediate filament</keyword>
<feature type="transmembrane region" description="Helical" evidence="11">
    <location>
        <begin position="1318"/>
        <end position="1338"/>
    </location>
</feature>
<dbReference type="Pfam" id="PF00038">
    <property type="entry name" value="Filament"/>
    <property type="match status" value="1"/>
</dbReference>
<dbReference type="PANTHER" id="PTHR45616:SF22">
    <property type="entry name" value="SFI1 SPINDLE BODY DOMAIN-CONTAINING PROTEIN"/>
    <property type="match status" value="1"/>
</dbReference>
<evidence type="ECO:0000256" key="10">
    <source>
        <dbReference type="SAM" id="MobiDB-lite"/>
    </source>
</evidence>
<feature type="region of interest" description="Disordered" evidence="10">
    <location>
        <begin position="1029"/>
        <end position="1086"/>
    </location>
</feature>
<dbReference type="GO" id="GO:0005640">
    <property type="term" value="C:nuclear outer membrane"/>
    <property type="evidence" value="ECO:0007669"/>
    <property type="project" value="UniProtKB-SubCell"/>
</dbReference>
<evidence type="ECO:0000256" key="1">
    <source>
        <dbReference type="ARBA" id="ARBA00008619"/>
    </source>
</evidence>
<keyword evidence="7" id="KW-0539">Nucleus</keyword>
<feature type="compositionally biased region" description="Low complexity" evidence="10">
    <location>
        <begin position="950"/>
        <end position="1000"/>
    </location>
</feature>
<name>A0A9J7HHZ2_BRAFL</name>
<dbReference type="Pfam" id="PF10541">
    <property type="entry name" value="KASH"/>
    <property type="match status" value="1"/>
</dbReference>
<dbReference type="OrthoDB" id="10041261at2759"/>
<comment type="similarity">
    <text evidence="1">Belongs to the nesprin family.</text>
</comment>
<feature type="compositionally biased region" description="Low complexity" evidence="10">
    <location>
        <begin position="38"/>
        <end position="59"/>
    </location>
</feature>
<feature type="domain" description="KASH" evidence="12">
    <location>
        <begin position="1312"/>
        <end position="1376"/>
    </location>
</feature>
<proteinExistence type="inferred from homology"/>
<dbReference type="KEGG" id="bfo:118403180"/>
<keyword evidence="14" id="KW-1185">Reference proteome</keyword>
<feature type="region of interest" description="Disordered" evidence="10">
    <location>
        <begin position="24"/>
        <end position="91"/>
    </location>
</feature>
<feature type="compositionally biased region" description="Low complexity" evidence="10">
    <location>
        <begin position="1059"/>
        <end position="1072"/>
    </location>
</feature>
<reference evidence="15" key="3">
    <citation type="submission" date="2025-08" db="UniProtKB">
        <authorList>
            <consortium name="RefSeq"/>
        </authorList>
    </citation>
    <scope>IDENTIFICATION</scope>
</reference>
<dbReference type="RefSeq" id="XP_035657632.1">
    <property type="nucleotide sequence ID" value="XM_035801739.1"/>
</dbReference>
<feature type="compositionally biased region" description="Low complexity" evidence="10">
    <location>
        <begin position="537"/>
        <end position="547"/>
    </location>
</feature>
<evidence type="ECO:0000256" key="8">
    <source>
        <dbReference type="ARBA" id="ARBA00046312"/>
    </source>
</evidence>
<sequence>MSATDKAGGVDKADVASASVVTAASFTSSDGDDEGLGTTTYSVSTSSDVESTASSSTVTEVRHKRYVVTSSSGRLSSVPADPGPEPPTFPTTDIVSLNARFMYYVDRVRFLEQENRTLRHSVTELEVRSVSPEMYRTFQQEIDRGRQKVADLGAERAHLQVEVQRLEREMREFNHKVFEESRSRKEALRELEKLKTELYDTKKAYKDAQENLRLRAQEQDFKTRTHEQEVKEVRKEILNISVELEKLRNENTKVAIGVLGAQGELQQYVTGNEGNAQLQSEVHQVSHNASTEVTQYVSMLEKREVELETLHRSLEQQREEYEKLMHMKLDLELALKHHGLEYTTIQYDVHDWSPSHRKSSTPKGTPIRRRPLHEINHSNKKRKAEHPSPADGSFLTDEAAYVSAEGFATESGSQSGYIITESYTIDGSASQQRTQRDETNGTAGGVGDGQLVIGEARAVDAPGLSGPRRVMTASGEYVVASATSTVRCSGEEGDTAMGLTSEGQMATTRATADDRPGLSGPKRILTASGEYVIATSSEEQTTTTTATAEDRPGLSGPKRILTASGDYVIATSSEEQTTTTTATAEDRPGLSGPKRILTASGEYVIATSSEDQTTTTTVQSEDRPCPSGPKRILTASGENVVVTSSEDQTKTTTVKAEDRSSLSGPRHALTSTREYVVMTSSSDEQTTTTTATPEDRPGLSGPKRILTASGEYVIATSSEEQTTTTARTEDRPGLSGPKRVLTPSGEYVVTYSEDQTTTTVQVEDHPGLSGPKRVLTASGEYVVVTSSEHRTASTTKDGVSTEQVKRGSNARDGGIGSYLGTDVVDATKSTSGGYVVESSTKEGVYEGHGKAQKYSADVMETTTTKRRSKGGIGHSEGPPISYSLHQETQTRKTLEKADFEEGSVPSREIVQDRTADSLSFSGDTHMMSVRMWGKFPTKRRQMNTSDKIVSATSSMESSETQTSSTITRIPESSVSVSTSDSTSSGPTTSPSGPGLSPSGSNASLQTLTESDNTLLNSQMAVHFWGRRANRKSLPSGTPTLSELKADRFGGPFAGDRFTSDPITTITSTSTSTERTRTSDGGATHPVTATSTFSTTNRAEVQDMSEASAEKSGWGRFFGRQSRVIRSIQHRTPSHHASGFRQLESNFWGKSVRRENTRTNPASATDLIGRSWWSRLLGVPSVAAVSSVDSIQGVDQDDMDASSAKSGWWRFLTRQSTTSTTRHSSQAIQRELTSTGSSGMTQLGSNSWGKSTRRENTGMRGVDETDTTAVSATHTTVTTTGSDGASGSKKTRRTGARQLVDGSDKTSRTCLSRIGRLCVWLLPLLFLLLLLFFLLSSLFPGGMLGMLLGWERGSCHLQNSFRQSWRFMLRHRSPPPI</sequence>
<dbReference type="SMART" id="SM01249">
    <property type="entry name" value="KASH"/>
    <property type="match status" value="1"/>
</dbReference>
<feature type="region of interest" description="Disordered" evidence="10">
    <location>
        <begin position="352"/>
        <end position="394"/>
    </location>
</feature>
<feature type="region of interest" description="Disordered" evidence="10">
    <location>
        <begin position="572"/>
        <end position="595"/>
    </location>
</feature>
<protein>
    <submittedName>
        <fullName evidence="15">Serine-rich adhesin for platelets-like</fullName>
    </submittedName>
</protein>
<feature type="compositionally biased region" description="Basic and acidic residues" evidence="10">
    <location>
        <begin position="888"/>
        <end position="899"/>
    </location>
</feature>
<feature type="region of interest" description="Disordered" evidence="10">
    <location>
        <begin position="786"/>
        <end position="815"/>
    </location>
</feature>
<dbReference type="PANTHER" id="PTHR45616">
    <property type="entry name" value="GATA-TYPE DOMAIN-CONTAINING PROTEIN"/>
    <property type="match status" value="1"/>
</dbReference>
<dbReference type="GO" id="GO:0005882">
    <property type="term" value="C:intermediate filament"/>
    <property type="evidence" value="ECO:0007669"/>
    <property type="project" value="UniProtKB-KW"/>
</dbReference>
<feature type="coiled-coil region" evidence="9">
    <location>
        <begin position="108"/>
        <end position="250"/>
    </location>
</feature>
<evidence type="ECO:0000313" key="14">
    <source>
        <dbReference type="Proteomes" id="UP000001554"/>
    </source>
</evidence>
<evidence type="ECO:0000256" key="5">
    <source>
        <dbReference type="ARBA" id="ARBA00023054"/>
    </source>
</evidence>
<dbReference type="SUPFAM" id="SSF64593">
    <property type="entry name" value="Intermediate filament protein, coiled coil region"/>
    <property type="match status" value="2"/>
</dbReference>
<evidence type="ECO:0000256" key="4">
    <source>
        <dbReference type="ARBA" id="ARBA00022989"/>
    </source>
</evidence>
<feature type="compositionally biased region" description="Polar residues" evidence="10">
    <location>
        <begin position="641"/>
        <end position="654"/>
    </location>
</feature>
<keyword evidence="4 11" id="KW-1133">Transmembrane helix</keyword>
<dbReference type="SMART" id="SM01391">
    <property type="entry name" value="Filament"/>
    <property type="match status" value="1"/>
</dbReference>
<evidence type="ECO:0000256" key="2">
    <source>
        <dbReference type="ARBA" id="ARBA00022692"/>
    </source>
</evidence>
<feature type="compositionally biased region" description="Basic residues" evidence="10">
    <location>
        <begin position="355"/>
        <end position="371"/>
    </location>
</feature>
<keyword evidence="5 9" id="KW-0175">Coiled coil</keyword>
<feature type="region of interest" description="Disordered" evidence="10">
    <location>
        <begin position="1218"/>
        <end position="1299"/>
    </location>
</feature>
<dbReference type="InterPro" id="IPR012315">
    <property type="entry name" value="KASH"/>
</dbReference>
<feature type="region of interest" description="Disordered" evidence="10">
    <location>
        <begin position="933"/>
        <end position="1004"/>
    </location>
</feature>
<dbReference type="Gene3D" id="1.20.5.170">
    <property type="match status" value="1"/>
</dbReference>
<feature type="region of interest" description="Disordered" evidence="10">
    <location>
        <begin position="679"/>
        <end position="703"/>
    </location>
</feature>
<keyword evidence="2 11" id="KW-0812">Transmembrane</keyword>
<feature type="region of interest" description="Disordered" evidence="10">
    <location>
        <begin position="863"/>
        <end position="921"/>
    </location>
</feature>
<reference evidence="14" key="2">
    <citation type="journal article" date="2020" name="Nat. Ecol. Evol.">
        <title>Deeply conserved synteny resolves early events in vertebrate evolution.</title>
        <authorList>
            <person name="Simakov O."/>
            <person name="Marletaz F."/>
            <person name="Yue J.X."/>
            <person name="O'Connell B."/>
            <person name="Jenkins J."/>
            <person name="Brandt A."/>
            <person name="Calef R."/>
            <person name="Tung C.H."/>
            <person name="Huang T.K."/>
            <person name="Schmutz J."/>
            <person name="Satoh N."/>
            <person name="Yu J.K."/>
            <person name="Putnam N.H."/>
            <person name="Green R.E."/>
            <person name="Rokhsar D.S."/>
        </authorList>
    </citation>
    <scope>NUCLEOTIDE SEQUENCE [LARGE SCALE GENOMIC DNA]</scope>
    <source>
        <strain evidence="14">S238N-H82</strain>
    </source>
</reference>